<dbReference type="Pfam" id="PF13445">
    <property type="entry name" value="zf-RING_UBOX"/>
    <property type="match status" value="1"/>
</dbReference>
<dbReference type="AlphaFoldDB" id="A7STB0"/>
<dbReference type="InterPro" id="IPR017907">
    <property type="entry name" value="Znf_RING_CS"/>
</dbReference>
<dbReference type="Gene3D" id="3.30.40.10">
    <property type="entry name" value="Zinc/RING finger domain, C3HC4 (zinc finger)"/>
    <property type="match status" value="1"/>
</dbReference>
<dbReference type="PROSITE" id="PS50089">
    <property type="entry name" value="ZF_RING_2"/>
    <property type="match status" value="1"/>
</dbReference>
<dbReference type="InterPro" id="IPR001841">
    <property type="entry name" value="Znf_RING"/>
</dbReference>
<dbReference type="GO" id="GO:0008270">
    <property type="term" value="F:zinc ion binding"/>
    <property type="evidence" value="ECO:0007669"/>
    <property type="project" value="UniProtKB-KW"/>
</dbReference>
<gene>
    <name evidence="6" type="ORF">NEMVEDRAFT_v1g18413</name>
</gene>
<feature type="domain" description="RING-type" evidence="5">
    <location>
        <begin position="23"/>
        <end position="65"/>
    </location>
</feature>
<dbReference type="PANTHER" id="PTHR47156:SF10">
    <property type="entry name" value="E3 UBIQUITIN-PROTEIN LIGASE TRIM-21-RELATED"/>
    <property type="match status" value="1"/>
</dbReference>
<dbReference type="EMBL" id="DS469793">
    <property type="protein sequence ID" value="EDO33043.1"/>
    <property type="molecule type" value="Genomic_DNA"/>
</dbReference>
<dbReference type="SUPFAM" id="SSF57850">
    <property type="entry name" value="RING/U-box"/>
    <property type="match status" value="1"/>
</dbReference>
<keyword evidence="7" id="KW-1185">Reference proteome</keyword>
<dbReference type="PROSITE" id="PS00518">
    <property type="entry name" value="ZF_RING_1"/>
    <property type="match status" value="1"/>
</dbReference>
<evidence type="ECO:0000313" key="7">
    <source>
        <dbReference type="Proteomes" id="UP000001593"/>
    </source>
</evidence>
<evidence type="ECO:0000256" key="2">
    <source>
        <dbReference type="ARBA" id="ARBA00022771"/>
    </source>
</evidence>
<keyword evidence="2 4" id="KW-0863">Zinc-finger</keyword>
<dbReference type="HOGENOM" id="CLU_013137_20_0_1"/>
<proteinExistence type="predicted"/>
<sequence length="89" mass="9627">MAASSIESPDMRAKSVQREEISCPVCLEVFEEPLVLPSCGHSVCLQCLQNMTKRNPPSLLCPVCRSESVLGENGLKSLAVNIGIVKILE</sequence>
<dbReference type="InterPro" id="IPR013083">
    <property type="entry name" value="Znf_RING/FYVE/PHD"/>
</dbReference>
<evidence type="ECO:0000313" key="6">
    <source>
        <dbReference type="EMBL" id="EDO33043.1"/>
    </source>
</evidence>
<dbReference type="eggNOG" id="KOG2177">
    <property type="taxonomic scope" value="Eukaryota"/>
</dbReference>
<evidence type="ECO:0000259" key="5">
    <source>
        <dbReference type="PROSITE" id="PS50089"/>
    </source>
</evidence>
<keyword evidence="3" id="KW-0862">Zinc</keyword>
<dbReference type="PANTHER" id="PTHR47156">
    <property type="entry name" value="PROTEIN CBG20824"/>
    <property type="match status" value="1"/>
</dbReference>
<evidence type="ECO:0000256" key="3">
    <source>
        <dbReference type="ARBA" id="ARBA00022833"/>
    </source>
</evidence>
<dbReference type="InterPro" id="IPR052667">
    <property type="entry name" value="E3_ubiquitin-ligase_RING"/>
</dbReference>
<dbReference type="InterPro" id="IPR027370">
    <property type="entry name" value="Znf-RING_euk"/>
</dbReference>
<dbReference type="InParanoid" id="A7STB0"/>
<name>A7STB0_NEMVE</name>
<feature type="non-terminal residue" evidence="6">
    <location>
        <position position="89"/>
    </location>
</feature>
<protein>
    <recommendedName>
        <fullName evidence="5">RING-type domain-containing protein</fullName>
    </recommendedName>
</protein>
<evidence type="ECO:0000256" key="4">
    <source>
        <dbReference type="PROSITE-ProRule" id="PRU00175"/>
    </source>
</evidence>
<reference evidence="6 7" key="1">
    <citation type="journal article" date="2007" name="Science">
        <title>Sea anemone genome reveals ancestral eumetazoan gene repertoire and genomic organization.</title>
        <authorList>
            <person name="Putnam N.H."/>
            <person name="Srivastava M."/>
            <person name="Hellsten U."/>
            <person name="Dirks B."/>
            <person name="Chapman J."/>
            <person name="Salamov A."/>
            <person name="Terry A."/>
            <person name="Shapiro H."/>
            <person name="Lindquist E."/>
            <person name="Kapitonov V.V."/>
            <person name="Jurka J."/>
            <person name="Genikhovich G."/>
            <person name="Grigoriev I.V."/>
            <person name="Lucas S.M."/>
            <person name="Steele R.E."/>
            <person name="Finnerty J.R."/>
            <person name="Technau U."/>
            <person name="Martindale M.Q."/>
            <person name="Rokhsar D.S."/>
        </authorList>
    </citation>
    <scope>NUCLEOTIDE SEQUENCE [LARGE SCALE GENOMIC DNA]</scope>
    <source>
        <strain evidence="7">CH2 X CH6</strain>
    </source>
</reference>
<dbReference type="Proteomes" id="UP000001593">
    <property type="component" value="Unassembled WGS sequence"/>
</dbReference>
<keyword evidence="1" id="KW-0479">Metal-binding</keyword>
<evidence type="ECO:0000256" key="1">
    <source>
        <dbReference type="ARBA" id="ARBA00022723"/>
    </source>
</evidence>
<dbReference type="SMART" id="SM00184">
    <property type="entry name" value="RING"/>
    <property type="match status" value="1"/>
</dbReference>
<organism evidence="6 7">
    <name type="scientific">Nematostella vectensis</name>
    <name type="common">Starlet sea anemone</name>
    <dbReference type="NCBI Taxonomy" id="45351"/>
    <lineage>
        <taxon>Eukaryota</taxon>
        <taxon>Metazoa</taxon>
        <taxon>Cnidaria</taxon>
        <taxon>Anthozoa</taxon>
        <taxon>Hexacorallia</taxon>
        <taxon>Actiniaria</taxon>
        <taxon>Edwardsiidae</taxon>
        <taxon>Nematostella</taxon>
    </lineage>
</organism>
<accession>A7STB0</accession>
<dbReference type="PhylomeDB" id="A7STB0"/>